<evidence type="ECO:0000313" key="6">
    <source>
        <dbReference type="Proteomes" id="UP001231189"/>
    </source>
</evidence>
<comment type="caution">
    <text evidence="5">The sequence shown here is derived from an EMBL/GenBank/DDBJ whole genome shotgun (WGS) entry which is preliminary data.</text>
</comment>
<dbReference type="Proteomes" id="UP001231189">
    <property type="component" value="Unassembled WGS sequence"/>
</dbReference>
<organism evidence="5 6">
    <name type="scientific">Lolium multiflorum</name>
    <name type="common">Italian ryegrass</name>
    <name type="synonym">Lolium perenne subsp. multiflorum</name>
    <dbReference type="NCBI Taxonomy" id="4521"/>
    <lineage>
        <taxon>Eukaryota</taxon>
        <taxon>Viridiplantae</taxon>
        <taxon>Streptophyta</taxon>
        <taxon>Embryophyta</taxon>
        <taxon>Tracheophyta</taxon>
        <taxon>Spermatophyta</taxon>
        <taxon>Magnoliopsida</taxon>
        <taxon>Liliopsida</taxon>
        <taxon>Poales</taxon>
        <taxon>Poaceae</taxon>
        <taxon>BOP clade</taxon>
        <taxon>Pooideae</taxon>
        <taxon>Poodae</taxon>
        <taxon>Poeae</taxon>
        <taxon>Poeae Chloroplast Group 2 (Poeae type)</taxon>
        <taxon>Loliodinae</taxon>
        <taxon>Loliinae</taxon>
        <taxon>Lolium</taxon>
    </lineage>
</organism>
<protein>
    <recommendedName>
        <fullName evidence="3">Remorin C-terminal domain-containing protein</fullName>
    </recommendedName>
</protein>
<dbReference type="PANTHER" id="PTHR31471:SF40">
    <property type="entry name" value="OS08G0471800 PROTEIN"/>
    <property type="match status" value="1"/>
</dbReference>
<evidence type="ECO:0000256" key="2">
    <source>
        <dbReference type="SAM" id="MobiDB-lite"/>
    </source>
</evidence>
<dbReference type="EMBL" id="JAUUTY010000007">
    <property type="protein sequence ID" value="KAK1607488.1"/>
    <property type="molecule type" value="Genomic_DNA"/>
</dbReference>
<evidence type="ECO:0000313" key="4">
    <source>
        <dbReference type="EMBL" id="KAK1556144.1"/>
    </source>
</evidence>
<feature type="domain" description="Remorin C-terminal" evidence="3">
    <location>
        <begin position="526"/>
        <end position="629"/>
    </location>
</feature>
<dbReference type="InterPro" id="IPR005516">
    <property type="entry name" value="Remorin_C"/>
</dbReference>
<accession>A0AAD8VK15</accession>
<keyword evidence="6" id="KW-1185">Reference proteome</keyword>
<feature type="compositionally biased region" description="Gly residues" evidence="2">
    <location>
        <begin position="1"/>
        <end position="22"/>
    </location>
</feature>
<dbReference type="Pfam" id="PF03763">
    <property type="entry name" value="Remorin_C"/>
    <property type="match status" value="1"/>
</dbReference>
<dbReference type="EMBL" id="JAUUTY010001533">
    <property type="protein sequence ID" value="KAK1556144.1"/>
    <property type="molecule type" value="Genomic_DNA"/>
</dbReference>
<dbReference type="AlphaFoldDB" id="A0AAD8VK15"/>
<name>A0AAD8VK15_LOLMU</name>
<proteinExistence type="inferred from homology"/>
<sequence length="640" mass="68896">MRNGGGVRLASSRGGGGAGGEGEFMRRSAEGGGCSTSRCGPALPSFSRLGGGDLEPHGLPTSSSSSSDDDGERTVCVHATAHCLSSSCRCIACCLWMLGLRTTHFTALNIDEALSFSQDSPASTVSREDDDGDGALEVVKEDRWVQRPRPSRNPVLSSAGECQDQRHPLGALLTSHARKDRKQRTASLDLGCPGGVHRSSTHSPGFFVSGVGAMNKGLGVSPPSRSGVLTSPGTPSYVRRGTALAGYQQGWTSERVPLPSNGHMRHPGGGSMALPYNNGRVLPSKWEDAERWIFSPNPHDALSRNSVPQHRRPKSKSGPLGPPGRFGAPYSSVSSSTLLLDSSGVRNQAVHSPFLPGVFLPEHVSGGSSNSGDDRRGASGEDCSNGRGDRSGPANGGYPSVWYTRAHHLLDSSLQSHSLPTSQEYAQDGQVTNDLATSNAPLILRKDVATQTSPDLSRSSSPNTRPSFSRTLSVQQVKEMGSCFSKLEIKDVQMDDRVTLTRWSKKHVSRGSDKNSTNIIEWKRKTMESKSSTWEVTETAKCISKIDAEEAKLTAWESIQKAKAEAAIQKLVIKLEKKRSYSLERIFNTLRSAHRKTQVVRSTTTAKHDQQISRTVKRTSHLNKNGQMSSLSGCFTCQAF</sequence>
<reference evidence="5" key="1">
    <citation type="submission" date="2023-07" db="EMBL/GenBank/DDBJ databases">
        <title>A chromosome-level genome assembly of Lolium multiflorum.</title>
        <authorList>
            <person name="Chen Y."/>
            <person name="Copetti D."/>
            <person name="Kolliker R."/>
            <person name="Studer B."/>
        </authorList>
    </citation>
    <scope>NUCLEOTIDE SEQUENCE</scope>
    <source>
        <strain evidence="5">02402/16</strain>
        <tissue evidence="5">Leaf</tissue>
    </source>
</reference>
<feature type="region of interest" description="Disordered" evidence="2">
    <location>
        <begin position="50"/>
        <end position="71"/>
    </location>
</feature>
<comment type="similarity">
    <text evidence="1">Belongs to the remorin family.</text>
</comment>
<evidence type="ECO:0000256" key="1">
    <source>
        <dbReference type="ARBA" id="ARBA00005711"/>
    </source>
</evidence>
<feature type="compositionally biased region" description="Polar residues" evidence="2">
    <location>
        <begin position="449"/>
        <end position="472"/>
    </location>
</feature>
<gene>
    <name evidence="5" type="ORF">QYE76_031161</name>
    <name evidence="4" type="ORF">QYE76_037244</name>
</gene>
<evidence type="ECO:0000259" key="3">
    <source>
        <dbReference type="Pfam" id="PF03763"/>
    </source>
</evidence>
<feature type="region of interest" description="Disordered" evidence="2">
    <location>
        <begin position="365"/>
        <end position="396"/>
    </location>
</feature>
<feature type="region of interest" description="Disordered" evidence="2">
    <location>
        <begin position="297"/>
        <end position="333"/>
    </location>
</feature>
<feature type="region of interest" description="Disordered" evidence="2">
    <location>
        <begin position="448"/>
        <end position="472"/>
    </location>
</feature>
<evidence type="ECO:0000313" key="5">
    <source>
        <dbReference type="EMBL" id="KAK1607488.1"/>
    </source>
</evidence>
<feature type="region of interest" description="Disordered" evidence="2">
    <location>
        <begin position="1"/>
        <end position="36"/>
    </location>
</feature>
<dbReference type="PANTHER" id="PTHR31471">
    <property type="entry name" value="OS02G0116800 PROTEIN"/>
    <property type="match status" value="1"/>
</dbReference>